<evidence type="ECO:0000256" key="5">
    <source>
        <dbReference type="ARBA" id="ARBA00022597"/>
    </source>
</evidence>
<dbReference type="EMBL" id="VSSQ01007667">
    <property type="protein sequence ID" value="MPM36620.1"/>
    <property type="molecule type" value="Genomic_DNA"/>
</dbReference>
<evidence type="ECO:0000313" key="10">
    <source>
        <dbReference type="EMBL" id="MPM36620.1"/>
    </source>
</evidence>
<dbReference type="PANTHER" id="PTHR32196:SF32">
    <property type="entry name" value="XYLOSE TRANSPORT SYSTEM PERMEASE PROTEIN XYLH"/>
    <property type="match status" value="1"/>
</dbReference>
<keyword evidence="7 9" id="KW-1133">Transmembrane helix</keyword>
<protein>
    <submittedName>
        <fullName evidence="10">Ribose import permease protein RbsC</fullName>
    </submittedName>
</protein>
<evidence type="ECO:0000256" key="2">
    <source>
        <dbReference type="ARBA" id="ARBA00022448"/>
    </source>
</evidence>
<keyword evidence="4" id="KW-0997">Cell inner membrane</keyword>
<sequence>MNMVLQGALLAITSGKSITSLPASYKFVSQGRIGAFPALPIVLIVVFAVFYIIWERTRFGRGLFAVGGNPRGAYIAGIDVDRVKIGAYVVSGLLSGLAGWLLSGYMGAVTSSFGTTYEMQVIAAAVIGGVSLTGGRGNMIGVLAGTLLLTVIQVGLAVLGIQSTLITLAGGLMIFVAVLIDASRNLYNSRS</sequence>
<evidence type="ECO:0000256" key="7">
    <source>
        <dbReference type="ARBA" id="ARBA00022989"/>
    </source>
</evidence>
<evidence type="ECO:0000256" key="1">
    <source>
        <dbReference type="ARBA" id="ARBA00004651"/>
    </source>
</evidence>
<feature type="transmembrane region" description="Helical" evidence="9">
    <location>
        <begin position="33"/>
        <end position="54"/>
    </location>
</feature>
<evidence type="ECO:0000256" key="8">
    <source>
        <dbReference type="ARBA" id="ARBA00023136"/>
    </source>
</evidence>
<comment type="caution">
    <text evidence="10">The sequence shown here is derived from an EMBL/GenBank/DDBJ whole genome shotgun (WGS) entry which is preliminary data.</text>
</comment>
<keyword evidence="2" id="KW-0813">Transport</keyword>
<gene>
    <name evidence="10" type="primary">rbsC_38</name>
    <name evidence="10" type="ORF">SDC9_83219</name>
</gene>
<organism evidence="10">
    <name type="scientific">bioreactor metagenome</name>
    <dbReference type="NCBI Taxonomy" id="1076179"/>
    <lineage>
        <taxon>unclassified sequences</taxon>
        <taxon>metagenomes</taxon>
        <taxon>ecological metagenomes</taxon>
    </lineage>
</organism>
<dbReference type="PANTHER" id="PTHR32196">
    <property type="entry name" value="ABC TRANSPORTER PERMEASE PROTEIN YPHD-RELATED-RELATED"/>
    <property type="match status" value="1"/>
</dbReference>
<accession>A0A644Z704</accession>
<evidence type="ECO:0000256" key="3">
    <source>
        <dbReference type="ARBA" id="ARBA00022475"/>
    </source>
</evidence>
<reference evidence="10" key="1">
    <citation type="submission" date="2019-08" db="EMBL/GenBank/DDBJ databases">
        <authorList>
            <person name="Kucharzyk K."/>
            <person name="Murdoch R.W."/>
            <person name="Higgins S."/>
            <person name="Loffler F."/>
        </authorList>
    </citation>
    <scope>NUCLEOTIDE SEQUENCE</scope>
</reference>
<dbReference type="Pfam" id="PF02653">
    <property type="entry name" value="BPD_transp_2"/>
    <property type="match status" value="1"/>
</dbReference>
<feature type="transmembrane region" description="Helical" evidence="9">
    <location>
        <begin position="140"/>
        <end position="159"/>
    </location>
</feature>
<comment type="subcellular location">
    <subcellularLocation>
        <location evidence="1">Cell membrane</location>
        <topology evidence="1">Multi-pass membrane protein</topology>
    </subcellularLocation>
</comment>
<keyword evidence="6 9" id="KW-0812">Transmembrane</keyword>
<dbReference type="InterPro" id="IPR001851">
    <property type="entry name" value="ABC_transp_permease"/>
</dbReference>
<evidence type="ECO:0000256" key="9">
    <source>
        <dbReference type="SAM" id="Phobius"/>
    </source>
</evidence>
<keyword evidence="5" id="KW-0762">Sugar transport</keyword>
<name>A0A644Z704_9ZZZZ</name>
<dbReference type="CDD" id="cd06579">
    <property type="entry name" value="TM_PBP1_transp_AraH_like"/>
    <property type="match status" value="1"/>
</dbReference>
<dbReference type="GO" id="GO:0022857">
    <property type="term" value="F:transmembrane transporter activity"/>
    <property type="evidence" value="ECO:0007669"/>
    <property type="project" value="InterPro"/>
</dbReference>
<proteinExistence type="predicted"/>
<feature type="transmembrane region" description="Helical" evidence="9">
    <location>
        <begin position="85"/>
        <end position="105"/>
    </location>
</feature>
<keyword evidence="3" id="KW-1003">Cell membrane</keyword>
<feature type="transmembrane region" description="Helical" evidence="9">
    <location>
        <begin position="165"/>
        <end position="182"/>
    </location>
</feature>
<dbReference type="GO" id="GO:0005886">
    <property type="term" value="C:plasma membrane"/>
    <property type="evidence" value="ECO:0007669"/>
    <property type="project" value="UniProtKB-SubCell"/>
</dbReference>
<keyword evidence="8 9" id="KW-0472">Membrane</keyword>
<evidence type="ECO:0000256" key="6">
    <source>
        <dbReference type="ARBA" id="ARBA00022692"/>
    </source>
</evidence>
<evidence type="ECO:0000256" key="4">
    <source>
        <dbReference type="ARBA" id="ARBA00022519"/>
    </source>
</evidence>
<feature type="transmembrane region" description="Helical" evidence="9">
    <location>
        <begin position="117"/>
        <end position="133"/>
    </location>
</feature>
<dbReference type="AlphaFoldDB" id="A0A644Z704"/>